<evidence type="ECO:0000313" key="1">
    <source>
        <dbReference type="EMBL" id="CAK6440552.1"/>
    </source>
</evidence>
<evidence type="ECO:0000313" key="2">
    <source>
        <dbReference type="Proteomes" id="UP001314169"/>
    </source>
</evidence>
<sequence length="160" mass="17530">MSKPSRSPQALNLLSRQRWLSHCKTTGALKRTSKTLWVIFKETRETLCNFGYSHGEDTGQAMSWGRSLANSSPNFSRVCPRQSQSQLSGEGGVSDHFSLLHNFSFGDHDNKLGFGNYAHFCVNKSNRTKNKTKAVGLSGTNAARTECGLGLASSSVRGAW</sequence>
<gene>
    <name evidence="1" type="ORF">MPIPNATIZW_LOCUS8858</name>
</gene>
<reference evidence="1" key="1">
    <citation type="submission" date="2023-12" db="EMBL/GenBank/DDBJ databases">
        <authorList>
            <person name="Brown T."/>
        </authorList>
    </citation>
    <scope>NUCLEOTIDE SEQUENCE</scope>
</reference>
<accession>A0ABN9ZQJ6</accession>
<protein>
    <submittedName>
        <fullName evidence="1">Uncharacterized protein</fullName>
    </submittedName>
</protein>
<dbReference type="EMBL" id="OY882859">
    <property type="protein sequence ID" value="CAK6440552.1"/>
    <property type="molecule type" value="Genomic_DNA"/>
</dbReference>
<organism evidence="1 2">
    <name type="scientific">Pipistrellus nathusii</name>
    <name type="common">Nathusius' pipistrelle</name>
    <dbReference type="NCBI Taxonomy" id="59473"/>
    <lineage>
        <taxon>Eukaryota</taxon>
        <taxon>Metazoa</taxon>
        <taxon>Chordata</taxon>
        <taxon>Craniata</taxon>
        <taxon>Vertebrata</taxon>
        <taxon>Euteleostomi</taxon>
        <taxon>Mammalia</taxon>
        <taxon>Eutheria</taxon>
        <taxon>Laurasiatheria</taxon>
        <taxon>Chiroptera</taxon>
        <taxon>Yangochiroptera</taxon>
        <taxon>Vespertilionidae</taxon>
        <taxon>Pipistrellus</taxon>
    </lineage>
</organism>
<proteinExistence type="predicted"/>
<dbReference type="Proteomes" id="UP001314169">
    <property type="component" value="Chromosome 2"/>
</dbReference>
<keyword evidence="2" id="KW-1185">Reference proteome</keyword>
<name>A0ABN9ZQJ6_PIPNA</name>